<dbReference type="PANTHER" id="PTHR23113">
    <property type="entry name" value="GUANINE NUCLEOTIDE EXCHANGE FACTOR"/>
    <property type="match status" value="1"/>
</dbReference>
<feature type="compositionally biased region" description="Polar residues" evidence="3">
    <location>
        <begin position="522"/>
        <end position="536"/>
    </location>
</feature>
<dbReference type="Proteomes" id="UP000694388">
    <property type="component" value="Unplaced"/>
</dbReference>
<evidence type="ECO:0000256" key="3">
    <source>
        <dbReference type="SAM" id="MobiDB-lite"/>
    </source>
</evidence>
<dbReference type="SMART" id="SM00147">
    <property type="entry name" value="RasGEF"/>
    <property type="match status" value="1"/>
</dbReference>
<dbReference type="InterPro" id="IPR023578">
    <property type="entry name" value="Ras_GEF_dom_sf"/>
</dbReference>
<dbReference type="Pfam" id="PF00617">
    <property type="entry name" value="RasGEF"/>
    <property type="match status" value="1"/>
</dbReference>
<dbReference type="SUPFAM" id="SSF48366">
    <property type="entry name" value="Ras GEF"/>
    <property type="match status" value="1"/>
</dbReference>
<accession>A0A8C4PXG8</accession>
<dbReference type="AlphaFoldDB" id="A0A8C4PXG8"/>
<dbReference type="GeneTree" id="ENSGT00940000156235"/>
<dbReference type="InterPro" id="IPR001895">
    <property type="entry name" value="RASGEF_cat_dom"/>
</dbReference>
<feature type="compositionally biased region" description="Acidic residues" evidence="3">
    <location>
        <begin position="537"/>
        <end position="548"/>
    </location>
</feature>
<name>A0A8C4PXG8_EPTBU</name>
<evidence type="ECO:0000256" key="2">
    <source>
        <dbReference type="PROSITE-ProRule" id="PRU00168"/>
    </source>
</evidence>
<sequence length="896" mass="98565">MAEKQALHQRLRGKLLPRRTFSLRWPTSKTDVPSVHLKGLSTSSDKMSNQGGSSGGVSLTVLRDAVLSALRYCSAVAESGVSHLLPLTIARVIETVAALLPSLQQHQPSSVAAIIRLFEALAELTAWADAALVVRGPGPDLASAPALIGAVSEALKETTENKRTQNTLPPVSLRPVVSLDQIHRLGLLPSSCGKNVSSLLSTCSSLEPNPLVLPEHSTEPPPKPPRGLGLLPFQSTCTGYRKVSVTHPPVAVVTPFGISDNCRNNDDHADSLPVKEKSHERSHSEEFLLYSGSEASWPSPNDALSIGADVFDFPDTQIGCSLEQQRPCVPWSRDHQDIFSQRVLNSSSSPVDQFAPILPVKQRHSNTILENKTQLVPLQLSPMMPRQHPISATHPLPCHSNLWQPSAYGPLPWRILSGSPYGAQAVTHAPLPLNQPSWQGEPSSAGIPTPTEGVPDQLSDLSDVSCSPPPLPQKKNKFQAYMQLLGRSLPHHECCSPPALPPKLRHKDVCAQLGDRQLMDNLENSQIPETTNSSVNELEDSGLNEEGNGTDDELIETERTAIAAHLVFSCNTSGNPELRAGSVNSLLAFASLQGNDAFRRAFLATYRTLLSPAQAVSKLLFRLQRLGWPCGSVYDGTQKVLPENVRGTFLLLLHVISELCHTELTSKVVTPLVGLTQRLLRRGDLCQVKLIRDRLIARIPPHQICTRPVVQNHSTTDGDVDETLHSHATSEVMSSRSCSLLDFSSQSIAEQITLSDAEFFYKIEIPELLLWTQELAEEQSPNLAKFTDHFNSISCWVQTLVVRLQKQAEREKLFLKLLKVLKHLRKLNNFNSYLAILSALDSVLIRRLGWQKSMLDVSFPQRPAFHSYCTLITSVAFCQTIYLSEHKQLFANVYWA</sequence>
<dbReference type="GO" id="GO:0005085">
    <property type="term" value="F:guanyl-nucleotide exchange factor activity"/>
    <property type="evidence" value="ECO:0007669"/>
    <property type="project" value="UniProtKB-KW"/>
</dbReference>
<evidence type="ECO:0000313" key="5">
    <source>
        <dbReference type="Ensembl" id="ENSEBUP00000003625.1"/>
    </source>
</evidence>
<feature type="region of interest" description="Disordered" evidence="3">
    <location>
        <begin position="521"/>
        <end position="548"/>
    </location>
</feature>
<dbReference type="Gene3D" id="1.10.840.10">
    <property type="entry name" value="Ras guanine-nucleotide exchange factors catalytic domain"/>
    <property type="match status" value="1"/>
</dbReference>
<dbReference type="GO" id="GO:0005886">
    <property type="term" value="C:plasma membrane"/>
    <property type="evidence" value="ECO:0007669"/>
    <property type="project" value="TreeGrafter"/>
</dbReference>
<dbReference type="InterPro" id="IPR036964">
    <property type="entry name" value="RASGEF_cat_dom_sf"/>
</dbReference>
<keyword evidence="1 2" id="KW-0344">Guanine-nucleotide releasing factor</keyword>
<keyword evidence="6" id="KW-1185">Reference proteome</keyword>
<reference evidence="5" key="2">
    <citation type="submission" date="2025-09" db="UniProtKB">
        <authorList>
            <consortium name="Ensembl"/>
        </authorList>
    </citation>
    <scope>IDENTIFICATION</scope>
</reference>
<dbReference type="PROSITE" id="PS50009">
    <property type="entry name" value="RASGEF_CAT"/>
    <property type="match status" value="1"/>
</dbReference>
<proteinExistence type="predicted"/>
<dbReference type="PANTHER" id="PTHR23113:SF224">
    <property type="entry name" value="RAP GUANINE NUCLEOTIDE EXCHANGE FACTOR 1"/>
    <property type="match status" value="1"/>
</dbReference>
<protein>
    <recommendedName>
        <fullName evidence="4">Ras-GEF domain-containing protein</fullName>
    </recommendedName>
</protein>
<reference evidence="5" key="1">
    <citation type="submission" date="2025-08" db="UniProtKB">
        <authorList>
            <consortium name="Ensembl"/>
        </authorList>
    </citation>
    <scope>IDENTIFICATION</scope>
</reference>
<feature type="region of interest" description="Disordered" evidence="3">
    <location>
        <begin position="436"/>
        <end position="470"/>
    </location>
</feature>
<evidence type="ECO:0000259" key="4">
    <source>
        <dbReference type="PROSITE" id="PS50009"/>
    </source>
</evidence>
<organism evidence="5 6">
    <name type="scientific">Eptatretus burgeri</name>
    <name type="common">Inshore hagfish</name>
    <dbReference type="NCBI Taxonomy" id="7764"/>
    <lineage>
        <taxon>Eukaryota</taxon>
        <taxon>Metazoa</taxon>
        <taxon>Chordata</taxon>
        <taxon>Craniata</taxon>
        <taxon>Vertebrata</taxon>
        <taxon>Cyclostomata</taxon>
        <taxon>Myxini</taxon>
        <taxon>Myxiniformes</taxon>
        <taxon>Myxinidae</taxon>
        <taxon>Eptatretinae</taxon>
        <taxon>Eptatretus</taxon>
    </lineage>
</organism>
<dbReference type="InterPro" id="IPR008937">
    <property type="entry name" value="Ras-like_GEF"/>
</dbReference>
<dbReference type="Ensembl" id="ENSEBUT00000004004.1">
    <property type="protein sequence ID" value="ENSEBUP00000003625.1"/>
    <property type="gene ID" value="ENSEBUG00000002617.1"/>
</dbReference>
<feature type="domain" description="Ras-GEF" evidence="4">
    <location>
        <begin position="744"/>
        <end position="896"/>
    </location>
</feature>
<evidence type="ECO:0000313" key="6">
    <source>
        <dbReference type="Proteomes" id="UP000694388"/>
    </source>
</evidence>
<evidence type="ECO:0000256" key="1">
    <source>
        <dbReference type="ARBA" id="ARBA00022658"/>
    </source>
</evidence>
<dbReference type="GO" id="GO:0007265">
    <property type="term" value="P:Ras protein signal transduction"/>
    <property type="evidence" value="ECO:0007669"/>
    <property type="project" value="TreeGrafter"/>
</dbReference>